<sequence>MNSTTFRARATAVAATAAATAALAAATAPAASAEPAAPQAPAAHAVVLRTGLDVSLLDGGVRVPVNAVLNEVRAPASADRTALTVRLDGVDRGRPVRLLHADAASAGATADGRRAEGSANLVRARVHLPGMPLLSLVELEQVTARAVCETGARPTAEANLLGAVTVLGKRVTVTPGERSTVRVPNVGEVTLDLSHRTTTSTTAAATALRLRVAVNPLNLNVAKVEGTVTLAEAGCTAPEAASSSPAPTPASPAPDPSPAGAAAPPRASGGDLAETGGDSRTPYVAGAAVLLLAAGAATVRLTRRARS</sequence>
<feature type="compositionally biased region" description="Pro residues" evidence="1">
    <location>
        <begin position="246"/>
        <end position="257"/>
    </location>
</feature>
<protein>
    <submittedName>
        <fullName evidence="3">LPXTG cell wall anchor domain-containing protein</fullName>
    </submittedName>
</protein>
<reference evidence="3" key="1">
    <citation type="journal article" date="2014" name="Int. J. Syst. Evol. Microbiol.">
        <title>Complete genome sequence of Corynebacterium casei LMG S-19264T (=DSM 44701T), isolated from a smear-ripened cheese.</title>
        <authorList>
            <consortium name="US DOE Joint Genome Institute (JGI-PGF)"/>
            <person name="Walter F."/>
            <person name="Albersmeier A."/>
            <person name="Kalinowski J."/>
            <person name="Ruckert C."/>
        </authorList>
    </citation>
    <scope>NUCLEOTIDE SEQUENCE</scope>
    <source>
        <strain evidence="3">JCM 4335</strain>
    </source>
</reference>
<dbReference type="Proteomes" id="UP000654123">
    <property type="component" value="Unassembled WGS sequence"/>
</dbReference>
<proteinExistence type="predicted"/>
<dbReference type="NCBIfam" id="NF040603">
    <property type="entry name" value="choice_anch_P"/>
    <property type="match status" value="1"/>
</dbReference>
<organism evidence="3 4">
    <name type="scientific">Streptomyces roseolilacinus</name>
    <dbReference type="NCBI Taxonomy" id="66904"/>
    <lineage>
        <taxon>Bacteria</taxon>
        <taxon>Bacillati</taxon>
        <taxon>Actinomycetota</taxon>
        <taxon>Actinomycetes</taxon>
        <taxon>Kitasatosporales</taxon>
        <taxon>Streptomycetaceae</taxon>
        <taxon>Streptomyces</taxon>
    </lineage>
</organism>
<dbReference type="AlphaFoldDB" id="A0A918ELT9"/>
<evidence type="ECO:0000256" key="2">
    <source>
        <dbReference type="SAM" id="SignalP"/>
    </source>
</evidence>
<dbReference type="InterPro" id="IPR048202">
    <property type="entry name" value="SCO1860-like"/>
</dbReference>
<dbReference type="InterPro" id="IPR006311">
    <property type="entry name" value="TAT_signal"/>
</dbReference>
<dbReference type="RefSeq" id="WP_189537321.1">
    <property type="nucleotide sequence ID" value="NZ_BMSV01000011.1"/>
</dbReference>
<feature type="signal peptide" evidence="2">
    <location>
        <begin position="1"/>
        <end position="33"/>
    </location>
</feature>
<feature type="chain" id="PRO_5039211869" evidence="2">
    <location>
        <begin position="34"/>
        <end position="307"/>
    </location>
</feature>
<evidence type="ECO:0000313" key="4">
    <source>
        <dbReference type="Proteomes" id="UP000654123"/>
    </source>
</evidence>
<dbReference type="EMBL" id="BMSV01000011">
    <property type="protein sequence ID" value="GGQ24709.1"/>
    <property type="molecule type" value="Genomic_DNA"/>
</dbReference>
<reference evidence="3" key="2">
    <citation type="submission" date="2020-09" db="EMBL/GenBank/DDBJ databases">
        <authorList>
            <person name="Sun Q."/>
            <person name="Ohkuma M."/>
        </authorList>
    </citation>
    <scope>NUCLEOTIDE SEQUENCE</scope>
    <source>
        <strain evidence="3">JCM 4335</strain>
    </source>
</reference>
<gene>
    <name evidence="3" type="ORF">GCM10010249_49270</name>
</gene>
<dbReference type="NCBIfam" id="NF041527">
    <property type="entry name" value="SCO1860_LAETG"/>
    <property type="match status" value="1"/>
</dbReference>
<dbReference type="NCBIfam" id="NF041528">
    <property type="entry name" value="strep_LAETG"/>
    <property type="match status" value="1"/>
</dbReference>
<accession>A0A918ELT9</accession>
<name>A0A918ELT9_9ACTN</name>
<feature type="compositionally biased region" description="Low complexity" evidence="1">
    <location>
        <begin position="258"/>
        <end position="268"/>
    </location>
</feature>
<keyword evidence="4" id="KW-1185">Reference proteome</keyword>
<evidence type="ECO:0000313" key="3">
    <source>
        <dbReference type="EMBL" id="GGQ24709.1"/>
    </source>
</evidence>
<evidence type="ECO:0000256" key="1">
    <source>
        <dbReference type="SAM" id="MobiDB-lite"/>
    </source>
</evidence>
<feature type="region of interest" description="Disordered" evidence="1">
    <location>
        <begin position="238"/>
        <end position="279"/>
    </location>
</feature>
<keyword evidence="2" id="KW-0732">Signal</keyword>
<dbReference type="PROSITE" id="PS51318">
    <property type="entry name" value="TAT"/>
    <property type="match status" value="1"/>
</dbReference>
<comment type="caution">
    <text evidence="3">The sequence shown here is derived from an EMBL/GenBank/DDBJ whole genome shotgun (WGS) entry which is preliminary data.</text>
</comment>